<feature type="coiled-coil region" evidence="8">
    <location>
        <begin position="626"/>
        <end position="674"/>
    </location>
</feature>
<dbReference type="InterPro" id="IPR001752">
    <property type="entry name" value="Kinesin_motor_dom"/>
</dbReference>
<dbReference type="SUPFAM" id="SSF57997">
    <property type="entry name" value="Tropomyosin"/>
    <property type="match status" value="1"/>
</dbReference>
<comment type="caution">
    <text evidence="11">The sequence shown here is derived from an EMBL/GenBank/DDBJ whole genome shotgun (WGS) entry which is preliminary data.</text>
</comment>
<evidence type="ECO:0000256" key="8">
    <source>
        <dbReference type="SAM" id="Coils"/>
    </source>
</evidence>
<reference evidence="11 12" key="1">
    <citation type="submission" date="2019-06" db="EMBL/GenBank/DDBJ databases">
        <title>A chromosomal-level reference genome of Carpinus fangiana (Coryloideae, Betulaceae).</title>
        <authorList>
            <person name="Yang X."/>
            <person name="Wang Z."/>
            <person name="Zhang L."/>
            <person name="Hao G."/>
            <person name="Liu J."/>
            <person name="Yang Y."/>
        </authorList>
    </citation>
    <scope>NUCLEOTIDE SEQUENCE [LARGE SCALE GENOMIC DNA]</scope>
    <source>
        <strain evidence="11">Cfa_2016G</strain>
        <tissue evidence="11">Leaf</tissue>
    </source>
</reference>
<evidence type="ECO:0000256" key="1">
    <source>
        <dbReference type="ARBA" id="ARBA00004496"/>
    </source>
</evidence>
<keyword evidence="5 8" id="KW-0175">Coiled coil</keyword>
<organism evidence="11 12">
    <name type="scientific">Carpinus fangiana</name>
    <dbReference type="NCBI Taxonomy" id="176857"/>
    <lineage>
        <taxon>Eukaryota</taxon>
        <taxon>Viridiplantae</taxon>
        <taxon>Streptophyta</taxon>
        <taxon>Embryophyta</taxon>
        <taxon>Tracheophyta</taxon>
        <taxon>Spermatophyta</taxon>
        <taxon>Magnoliopsida</taxon>
        <taxon>eudicotyledons</taxon>
        <taxon>Gunneridae</taxon>
        <taxon>Pentapetalae</taxon>
        <taxon>rosids</taxon>
        <taxon>fabids</taxon>
        <taxon>Fagales</taxon>
        <taxon>Betulaceae</taxon>
        <taxon>Carpinus</taxon>
    </lineage>
</organism>
<evidence type="ECO:0000259" key="10">
    <source>
        <dbReference type="PROSITE" id="PS50067"/>
    </source>
</evidence>
<feature type="domain" description="Kinesin motor" evidence="10">
    <location>
        <begin position="29"/>
        <end position="418"/>
    </location>
</feature>
<feature type="region of interest" description="Disordered" evidence="9">
    <location>
        <begin position="1469"/>
        <end position="1489"/>
    </location>
</feature>
<evidence type="ECO:0000256" key="9">
    <source>
        <dbReference type="SAM" id="MobiDB-lite"/>
    </source>
</evidence>
<dbReference type="OrthoDB" id="10252231at2759"/>
<feature type="region of interest" description="Disordered" evidence="9">
    <location>
        <begin position="700"/>
        <end position="719"/>
    </location>
</feature>
<feature type="coiled-coil region" evidence="8">
    <location>
        <begin position="1275"/>
        <end position="1302"/>
    </location>
</feature>
<dbReference type="PROSITE" id="PS00411">
    <property type="entry name" value="KINESIN_MOTOR_1"/>
    <property type="match status" value="1"/>
</dbReference>
<dbReference type="PROSITE" id="PS50067">
    <property type="entry name" value="KINESIN_MOTOR_2"/>
    <property type="match status" value="1"/>
</dbReference>
<dbReference type="Pfam" id="PF00225">
    <property type="entry name" value="Kinesin"/>
    <property type="match status" value="1"/>
</dbReference>
<feature type="compositionally biased region" description="Polar residues" evidence="9">
    <location>
        <begin position="175"/>
        <end position="187"/>
    </location>
</feature>
<keyword evidence="4 7" id="KW-0067">ATP-binding</keyword>
<dbReference type="InterPro" id="IPR036961">
    <property type="entry name" value="Kinesin_motor_dom_sf"/>
</dbReference>
<feature type="compositionally biased region" description="Low complexity" evidence="9">
    <location>
        <begin position="895"/>
        <end position="910"/>
    </location>
</feature>
<sequence length="1715" mass="190096">MASVRPGSRASARPRSASYLSDDADLKTAVKVAVRVRPPLDPSDPSLDLIPARFRGLTCNVTNQTTLTIDSNQGKKLFVFDRVFGDSETQQGIWEYISDSVNSFCQGYNVSILAYGQSGAGKSYTMGTSNPGEQTNASAQGIIPRAAAALFDKLHSENGTHARGPSTGGIRPPSRYSTSGMPVQNKLTDGDKNWQLKATYVEIYNEQLRDLLVPESVPANERGTVAIREDAKGRIILTGLQQVAINSIEDLLNALTFGSSIRQTDATAINSKSSRSHAVFSLNLVQKKNRASKGGPNYTGAAHAMNGNEHWVTMDSKLHFVDLAGSERLKNSGLTGERVKEGISINAGLASLGKVISQLSTKNAGGHVSYRDSRLTRLLQDSLGGNAITYMVACVNPVEFHLSETLNTVQYAQRARNIQSRPQVQQRAEDGDKQLVIDRLRSEVAFLREQIRLSERTERRNNSHQERNNRYASRETELQNQLLDSQENYSALSQRHAKLVSELAKSKDVDVDMPALKSALANIASERLDRSNNFSEAVEQVVLEYEKTIQSLESSLSNTRSLLSTSESNLLEREAKIVYLEAVAQQLQARIQKAMEREADSESYLRDLEAKLEGISSGEEKYHVVIADLRKELQRIRESESSAEEYISTLEERLAEAEQDADIMQREIKRLEHVVERQRGIGKMDGLHQELDVLRQDDVTAQNGHAKSGPADKSSDTDMFHDRLIGTTTASHPNGEVHPDSAEAEWKSFGPMDGDLESNISRSEYGDANETQALSTKPSTQHLTPGSKRDPNVQSPAQSRAIADKLETVTMELFDLRVDHENTVNELDDVSRKYEIALSTLAELQDAVDEARSPRPMSFLERNNINGHSAEHYRLSSRMLSSELSSLGRPPTLIDASTTSGADSTDSAASVPLKDTESLADSVRKLKRANAEKDINMAELTENYSQLQAQHENALNYIEELKEEAQKALQVKRASIMPMSSRRGMSVISTTKADDRHLNALRTIAAESFDGHPDAMKSFEQSLTAAITISQERSDRVAQLEAELISTKKEMDVKNTMISGLSRERSSRPTAAAMDMSLIAQLREHLSASQKQIQELHENSTNGNRDLHSGLQSIKATLTTGHKATLSADSATGQDVPGGFPADSVAGSEVVNNTDNLAFHKELSAWEEEHDNRMSSLLASEQQLLVTITGLEASLRNAENLHAERGAAAALRASMSANSQDIEAEKARHVETVTALQKEIDGYKATAEGHATKLSLLESSYAQIIKEVEEDQKSRELTEVELRTHRDLVNNLEHQIEQQKSLAMFHQQGLSSLQESHAKELEEFKLTTAAQHQQKLEEELSKHKEATTQLQAELEKAQVEMASLMQNVSSAVDDEPDTRDLHSRIKSITDEHQNLTSKHSSAVNALVEAQKQTENSKRVTADLQSKVTELTMINEETLKELERSGEKEKKSSRLVQELETQLTQIFDQHKSTTTKLTSTQTEKAEADKQLSEFRSKVADLEKQLAEAKRTTVYAGSLHSQRDSLGPQDASLRKSNSHQSLPSPPPAVPLPPLPSLNGQTPPSPVTGKGASDFSSPPGSRHTSRDLHASQQAQQQQFQQQFQQQLDDQEVKIKQMEKHLAAEKQLTSTLEEALVDLETQTNRTRQEMEAWKKKCREVEEEASGLRRERGTMRNSIQAVEEERDRRIRAEQARRQLEERMEALGKKTKKKSGGLNCF</sequence>
<dbReference type="Proteomes" id="UP000327013">
    <property type="component" value="Unassembled WGS sequence"/>
</dbReference>
<feature type="region of interest" description="Disordered" evidence="9">
    <location>
        <begin position="157"/>
        <end position="188"/>
    </location>
</feature>
<dbReference type="GO" id="GO:0003777">
    <property type="term" value="F:microtubule motor activity"/>
    <property type="evidence" value="ECO:0007669"/>
    <property type="project" value="InterPro"/>
</dbReference>
<dbReference type="InterPro" id="IPR027417">
    <property type="entry name" value="P-loop_NTPase"/>
</dbReference>
<feature type="region of interest" description="Disordered" evidence="9">
    <location>
        <begin position="726"/>
        <end position="798"/>
    </location>
</feature>
<feature type="coiled-coil region" evidence="8">
    <location>
        <begin position="437"/>
        <end position="495"/>
    </location>
</feature>
<feature type="region of interest" description="Disordered" evidence="9">
    <location>
        <begin position="1516"/>
        <end position="1595"/>
    </location>
</feature>
<dbReference type="PANTHER" id="PTHR47969">
    <property type="entry name" value="CHROMOSOME-ASSOCIATED KINESIN KIF4A-RELATED"/>
    <property type="match status" value="1"/>
</dbReference>
<evidence type="ECO:0000256" key="2">
    <source>
        <dbReference type="ARBA" id="ARBA00022490"/>
    </source>
</evidence>
<dbReference type="Gene3D" id="3.40.850.10">
    <property type="entry name" value="Kinesin motor domain"/>
    <property type="match status" value="1"/>
</dbReference>
<keyword evidence="3 7" id="KW-0547">Nucleotide-binding</keyword>
<keyword evidence="12" id="KW-1185">Reference proteome</keyword>
<dbReference type="PANTHER" id="PTHR47969:SF15">
    <property type="entry name" value="CHROMOSOME-ASSOCIATED KINESIN KIF4A-RELATED"/>
    <property type="match status" value="1"/>
</dbReference>
<evidence type="ECO:0000256" key="4">
    <source>
        <dbReference type="ARBA" id="ARBA00022840"/>
    </source>
</evidence>
<dbReference type="InterPro" id="IPR027640">
    <property type="entry name" value="Kinesin-like_fam"/>
</dbReference>
<dbReference type="Gene3D" id="1.10.287.1490">
    <property type="match status" value="1"/>
</dbReference>
<dbReference type="GO" id="GO:0051231">
    <property type="term" value="P:spindle elongation"/>
    <property type="evidence" value="ECO:0007669"/>
    <property type="project" value="TreeGrafter"/>
</dbReference>
<evidence type="ECO:0000313" key="11">
    <source>
        <dbReference type="EMBL" id="KAB8342868.1"/>
    </source>
</evidence>
<evidence type="ECO:0000313" key="12">
    <source>
        <dbReference type="Proteomes" id="UP000327013"/>
    </source>
</evidence>
<keyword evidence="2" id="KW-0963">Cytoplasm</keyword>
<dbReference type="GO" id="GO:0007018">
    <property type="term" value="P:microtubule-based movement"/>
    <property type="evidence" value="ECO:0007669"/>
    <property type="project" value="InterPro"/>
</dbReference>
<feature type="binding site" evidence="7">
    <location>
        <begin position="116"/>
        <end position="123"/>
    </location>
    <ligand>
        <name>ATP</name>
        <dbReference type="ChEBI" id="CHEBI:30616"/>
    </ligand>
</feature>
<dbReference type="EMBL" id="VIBQ01000012">
    <property type="protein sequence ID" value="KAB8342868.1"/>
    <property type="molecule type" value="Genomic_DNA"/>
</dbReference>
<dbReference type="GO" id="GO:0007052">
    <property type="term" value="P:mitotic spindle organization"/>
    <property type="evidence" value="ECO:0007669"/>
    <property type="project" value="TreeGrafter"/>
</dbReference>
<feature type="region of interest" description="Disordered" evidence="9">
    <location>
        <begin position="890"/>
        <end position="916"/>
    </location>
</feature>
<dbReference type="InterPro" id="IPR019821">
    <property type="entry name" value="Kinesin_motor_CS"/>
</dbReference>
<dbReference type="SUPFAM" id="SSF52540">
    <property type="entry name" value="P-loop containing nucleoside triphosphate hydrolases"/>
    <property type="match status" value="1"/>
</dbReference>
<dbReference type="GO" id="GO:0005875">
    <property type="term" value="C:microtubule associated complex"/>
    <property type="evidence" value="ECO:0007669"/>
    <property type="project" value="TreeGrafter"/>
</dbReference>
<gene>
    <name evidence="11" type="ORF">FH972_022465</name>
</gene>
<evidence type="ECO:0000256" key="7">
    <source>
        <dbReference type="PROSITE-ProRule" id="PRU00283"/>
    </source>
</evidence>
<evidence type="ECO:0000256" key="3">
    <source>
        <dbReference type="ARBA" id="ARBA00022741"/>
    </source>
</evidence>
<accession>A0A5N6KSC4</accession>
<name>A0A5N6KSC4_9ROSI</name>
<keyword evidence="6 7" id="KW-0505">Motor protein</keyword>
<dbReference type="GO" id="GO:0008017">
    <property type="term" value="F:microtubule binding"/>
    <property type="evidence" value="ECO:0007669"/>
    <property type="project" value="InterPro"/>
</dbReference>
<feature type="coiled-coil region" evidence="8">
    <location>
        <begin position="1326"/>
        <end position="1374"/>
    </location>
</feature>
<dbReference type="PRINTS" id="PR00380">
    <property type="entry name" value="KINESINHEAVY"/>
</dbReference>
<dbReference type="SMART" id="SM00129">
    <property type="entry name" value="KISc"/>
    <property type="match status" value="1"/>
</dbReference>
<comment type="subcellular location">
    <subcellularLocation>
        <location evidence="1">Cytoplasm</location>
    </subcellularLocation>
</comment>
<evidence type="ECO:0000256" key="6">
    <source>
        <dbReference type="ARBA" id="ARBA00023175"/>
    </source>
</evidence>
<feature type="compositionally biased region" description="Basic and acidic residues" evidence="9">
    <location>
        <begin position="735"/>
        <end position="746"/>
    </location>
</feature>
<dbReference type="GO" id="GO:0005524">
    <property type="term" value="F:ATP binding"/>
    <property type="evidence" value="ECO:0007669"/>
    <property type="project" value="UniProtKB-UniRule"/>
</dbReference>
<dbReference type="GO" id="GO:0005737">
    <property type="term" value="C:cytoplasm"/>
    <property type="evidence" value="ECO:0007669"/>
    <property type="project" value="UniProtKB-SubCell"/>
</dbReference>
<feature type="compositionally biased region" description="Polar residues" evidence="9">
    <location>
        <begin position="769"/>
        <end position="784"/>
    </location>
</feature>
<feature type="compositionally biased region" description="Pro residues" evidence="9">
    <location>
        <begin position="1541"/>
        <end position="1553"/>
    </location>
</feature>
<evidence type="ECO:0000256" key="5">
    <source>
        <dbReference type="ARBA" id="ARBA00023054"/>
    </source>
</evidence>
<feature type="compositionally biased region" description="Low complexity" evidence="9">
    <location>
        <begin position="1471"/>
        <end position="1481"/>
    </location>
</feature>
<feature type="coiled-coil region" evidence="8">
    <location>
        <begin position="923"/>
        <end position="971"/>
    </location>
</feature>
<comment type="similarity">
    <text evidence="7">Belongs to the TRAFAC class myosin-kinesin ATPase superfamily. Kinesin family.</text>
</comment>
<feature type="region of interest" description="Disordered" evidence="9">
    <location>
        <begin position="1659"/>
        <end position="1684"/>
    </location>
</feature>
<proteinExistence type="inferred from homology"/>
<protein>
    <recommendedName>
        <fullName evidence="10">Kinesin motor domain-containing protein</fullName>
    </recommendedName>
</protein>